<feature type="region of interest" description="Disordered" evidence="3">
    <location>
        <begin position="213"/>
        <end position="236"/>
    </location>
</feature>
<keyword evidence="7" id="KW-1185">Reference proteome</keyword>
<dbReference type="GO" id="GO:0004843">
    <property type="term" value="F:cysteine-type deubiquitinase activity"/>
    <property type="evidence" value="ECO:0007669"/>
    <property type="project" value="UniProtKB-EC"/>
</dbReference>
<dbReference type="PANTHER" id="PTHR21646">
    <property type="entry name" value="UBIQUITIN CARBOXYL-TERMINAL HYDROLASE"/>
    <property type="match status" value="1"/>
</dbReference>
<evidence type="ECO:0000256" key="3">
    <source>
        <dbReference type="SAM" id="MobiDB-lite"/>
    </source>
</evidence>
<comment type="catalytic activity">
    <reaction evidence="1">
        <text>Thiol-dependent hydrolysis of ester, thioester, amide, peptide and isopeptide bonds formed by the C-terminal Gly of ubiquitin (a 76-residue protein attached to proteins as an intracellular targeting signal).</text>
        <dbReference type="EC" id="3.4.19.12"/>
    </reaction>
</comment>
<feature type="region of interest" description="Disordered" evidence="3">
    <location>
        <begin position="784"/>
        <end position="815"/>
    </location>
</feature>
<dbReference type="InterPro" id="IPR038765">
    <property type="entry name" value="Papain-like_cys_pep_sf"/>
</dbReference>
<reference evidence="8" key="1">
    <citation type="submission" date="2017-02" db="UniProtKB">
        <authorList>
            <consortium name="WormBaseParasite"/>
        </authorList>
    </citation>
    <scope>IDENTIFICATION</scope>
</reference>
<feature type="compositionally biased region" description="Low complexity" evidence="3">
    <location>
        <begin position="163"/>
        <end position="173"/>
    </location>
</feature>
<dbReference type="WBParaSite" id="TASK_0000389101-mRNA-1">
    <property type="protein sequence ID" value="TASK_0000389101-mRNA-1"/>
    <property type="gene ID" value="TASK_0000389101"/>
</dbReference>
<evidence type="ECO:0000313" key="8">
    <source>
        <dbReference type="WBParaSite" id="TASK_0000389101-mRNA-1"/>
    </source>
</evidence>
<dbReference type="SMART" id="SM00695">
    <property type="entry name" value="DUSP"/>
    <property type="match status" value="2"/>
</dbReference>
<protein>
    <recommendedName>
        <fullName evidence="2">ubiquitinyl hydrolase 1</fullName>
        <ecNumber evidence="2">3.4.19.12</ecNumber>
    </recommendedName>
</protein>
<evidence type="ECO:0000256" key="2">
    <source>
        <dbReference type="ARBA" id="ARBA00012759"/>
    </source>
</evidence>
<evidence type="ECO:0000256" key="1">
    <source>
        <dbReference type="ARBA" id="ARBA00000707"/>
    </source>
</evidence>
<dbReference type="InterPro" id="IPR050185">
    <property type="entry name" value="Ub_carboxyl-term_hydrolase"/>
</dbReference>
<name>A0A0R3W273_TAEAS</name>
<sequence length="895" mass="99426">MIFFLSLKISHPFTRLFFARLQTLSNASQVPLSKAYFDLLVEMGHLEDQGHLTRSSWSSFGRSAASPYKVLDVIRISYPMFRGVFQHDSQEFMRAFLSDLHDEIKFKPFDDSKFPCSPTPAGCTTVNSNRSVTDGSGDLCKRPTKNKRPKKRKTRVTREESPANENSSLSSSPVTDVFQGGTVTCIKCLSCEKIFHRNEVFLDLSLPIATSQSKPKITDTAESPPSGPPSLSLPPLPPRLPSPIATAASSSSAVASGKRLLRNSDSAGFFYWASFYLLLALAWLKSVPPIPLVTSYMALVTSWVKRSAFSWGYATSGVGNNLIWNSQIELGDCLDAFFDVDELSGENQYYCENCSRHTNGRMHVELTKLPEVLCLHLKRFRHDFINTSKIYAPVNFPVQHLDLRKYRHSSCRDKVCEYDLVGVVCHSGTVRFGHYYTYALNSGDGEWYEFNDSSVQRVDVDTVASLTSAAYVLVYRYILFSNPLAFSALKRQDFILPIREKFTISESPQMVYISVHWLLRFSEFADPGPITNSDFLCNHGALQPLLASAWDKHVAAISPDIWNFLVSQFGGGPFVATLHPCEVCAEKLQILDARRQAERTAFQEAMGESEFLFVINLDWFKAWVDFVCAREIEPPGPISNSVILEVPGAVPGTYRIRFGIASTKYEWLTQPQWAFLLSIYGGGPEYSIRNPSYSEKQAFEVEEGKVELMEGIEDEQEVEEDVLRGDTSLDAIGNKSSSSTSIYPANDETFSSVRDVSSLSPSPLLENSPMTGTRPLEKIPISKSPLFRAEVQPRPASVGCSKAESPSAGDERSQSVNDFALLNGSRTNVRSPSPLQPSAFGDAVEVTRLSQEKVECSDALREPNKVLPNGAVNGERGEDGKGEEEDEVCQASLVV</sequence>
<organism evidence="8">
    <name type="scientific">Taenia asiatica</name>
    <name type="common">Asian tapeworm</name>
    <dbReference type="NCBI Taxonomy" id="60517"/>
    <lineage>
        <taxon>Eukaryota</taxon>
        <taxon>Metazoa</taxon>
        <taxon>Spiralia</taxon>
        <taxon>Lophotrochozoa</taxon>
        <taxon>Platyhelminthes</taxon>
        <taxon>Cestoda</taxon>
        <taxon>Eucestoda</taxon>
        <taxon>Cyclophyllidea</taxon>
        <taxon>Taeniidae</taxon>
        <taxon>Taenia</taxon>
    </lineage>
</organism>
<dbReference type="SUPFAM" id="SSF143791">
    <property type="entry name" value="DUSP-like"/>
    <property type="match status" value="2"/>
</dbReference>
<dbReference type="PROSITE" id="PS51283">
    <property type="entry name" value="DUSP"/>
    <property type="match status" value="2"/>
</dbReference>
<dbReference type="InterPro" id="IPR035927">
    <property type="entry name" value="DUSP-like_sf"/>
</dbReference>
<dbReference type="EMBL" id="UYRS01018318">
    <property type="protein sequence ID" value="VDK32522.1"/>
    <property type="molecule type" value="Genomic_DNA"/>
</dbReference>
<dbReference type="InterPro" id="IPR028889">
    <property type="entry name" value="USP"/>
</dbReference>
<dbReference type="STRING" id="60517.A0A0R3W273"/>
<dbReference type="InterPro" id="IPR018200">
    <property type="entry name" value="USP_CS"/>
</dbReference>
<dbReference type="OrthoDB" id="73004at2759"/>
<feature type="region of interest" description="Disordered" evidence="3">
    <location>
        <begin position="127"/>
        <end position="173"/>
    </location>
</feature>
<dbReference type="EC" id="3.4.19.12" evidence="2"/>
<dbReference type="Proteomes" id="UP000282613">
    <property type="component" value="Unassembled WGS sequence"/>
</dbReference>
<dbReference type="PANTHER" id="PTHR21646:SF86">
    <property type="entry name" value="UBIQUITIN CARBOXYL-TERMINAL HYDROLASE"/>
    <property type="match status" value="1"/>
</dbReference>
<dbReference type="Pfam" id="PF00443">
    <property type="entry name" value="UCH"/>
    <property type="match status" value="1"/>
</dbReference>
<reference evidence="6 7" key="2">
    <citation type="submission" date="2018-11" db="EMBL/GenBank/DDBJ databases">
        <authorList>
            <consortium name="Pathogen Informatics"/>
        </authorList>
    </citation>
    <scope>NUCLEOTIDE SEQUENCE [LARGE SCALE GENOMIC DNA]</scope>
</reference>
<feature type="domain" description="DUSP" evidence="5">
    <location>
        <begin position="486"/>
        <end position="581"/>
    </location>
</feature>
<dbReference type="AlphaFoldDB" id="A0A0R3W273"/>
<dbReference type="SUPFAM" id="SSF54001">
    <property type="entry name" value="Cysteine proteinases"/>
    <property type="match status" value="1"/>
</dbReference>
<feature type="compositionally biased region" description="Basic residues" evidence="3">
    <location>
        <begin position="142"/>
        <end position="155"/>
    </location>
</feature>
<evidence type="ECO:0000259" key="5">
    <source>
        <dbReference type="PROSITE" id="PS51283"/>
    </source>
</evidence>
<feature type="region of interest" description="Disordered" evidence="3">
    <location>
        <begin position="726"/>
        <end position="746"/>
    </location>
</feature>
<feature type="compositionally biased region" description="Polar residues" evidence="3">
    <location>
        <begin position="734"/>
        <end position="743"/>
    </location>
</feature>
<dbReference type="Gene3D" id="3.30.2230.10">
    <property type="entry name" value="DUSP-like"/>
    <property type="match status" value="2"/>
</dbReference>
<dbReference type="Pfam" id="PF06337">
    <property type="entry name" value="DUSP"/>
    <property type="match status" value="2"/>
</dbReference>
<dbReference type="InterPro" id="IPR001394">
    <property type="entry name" value="Peptidase_C19_UCH"/>
</dbReference>
<feature type="compositionally biased region" description="Basic and acidic residues" evidence="3">
    <location>
        <begin position="855"/>
        <end position="864"/>
    </location>
</feature>
<evidence type="ECO:0000313" key="6">
    <source>
        <dbReference type="EMBL" id="VDK32522.1"/>
    </source>
</evidence>
<dbReference type="Gene3D" id="3.90.70.10">
    <property type="entry name" value="Cysteine proteinases"/>
    <property type="match status" value="1"/>
</dbReference>
<feature type="compositionally biased region" description="Pro residues" evidence="3">
    <location>
        <begin position="225"/>
        <end position="236"/>
    </location>
</feature>
<feature type="domain" description="DUSP" evidence="5">
    <location>
        <begin position="589"/>
        <end position="692"/>
    </location>
</feature>
<dbReference type="InterPro" id="IPR006615">
    <property type="entry name" value="Pept_C19_DUSP"/>
</dbReference>
<accession>A0A0R3W273</accession>
<dbReference type="PROSITE" id="PS50235">
    <property type="entry name" value="USP_3"/>
    <property type="match status" value="1"/>
</dbReference>
<gene>
    <name evidence="6" type="ORF">TASK_LOCUS3892</name>
</gene>
<evidence type="ECO:0000313" key="7">
    <source>
        <dbReference type="Proteomes" id="UP000282613"/>
    </source>
</evidence>
<proteinExistence type="predicted"/>
<feature type="region of interest" description="Disordered" evidence="3">
    <location>
        <begin position="855"/>
        <end position="895"/>
    </location>
</feature>
<feature type="domain" description="USP" evidence="4">
    <location>
        <begin position="1"/>
        <end position="478"/>
    </location>
</feature>
<evidence type="ECO:0000259" key="4">
    <source>
        <dbReference type="PROSITE" id="PS50235"/>
    </source>
</evidence>
<dbReference type="PROSITE" id="PS00973">
    <property type="entry name" value="USP_2"/>
    <property type="match status" value="1"/>
</dbReference>
<dbReference type="GO" id="GO:0016579">
    <property type="term" value="P:protein deubiquitination"/>
    <property type="evidence" value="ECO:0007669"/>
    <property type="project" value="InterPro"/>
</dbReference>